<accession>A0A4S8KV04</accession>
<protein>
    <submittedName>
        <fullName evidence="1">Uncharacterized protein</fullName>
    </submittedName>
</protein>
<dbReference type="PANTHER" id="PTHR46579">
    <property type="entry name" value="F5/8 TYPE C DOMAIN-CONTAINING PROTEIN-RELATED"/>
    <property type="match status" value="1"/>
</dbReference>
<dbReference type="PANTHER" id="PTHR46579:SF1">
    <property type="entry name" value="F5_8 TYPE C DOMAIN-CONTAINING PROTEIN"/>
    <property type="match status" value="1"/>
</dbReference>
<dbReference type="Proteomes" id="UP000297245">
    <property type="component" value="Unassembled WGS sequence"/>
</dbReference>
<keyword evidence="2" id="KW-1185">Reference proteome</keyword>
<sequence length="232" mass="26475">MLMQMKGHNAISPCRMCRITGLSIPGIAGTAHYVPLDRRCHPSQLEPTQYNPADLPLRNHDEMCQQALEVEGARTNTESERLARKYGIKGQSILLHLHSLRFPSSFPYDFMHLIWENLMKNLVLHWTGEFKGLDDGRESYTLDNAVWKAIGDDTAQAGTTIPSAYGVRVPNIADPGKTLSAEMWSFWTLFLGPVVLRRGFLQTVYYQHYIKLVWLLNICLQFEISVNDIQRV</sequence>
<reference evidence="1 2" key="1">
    <citation type="journal article" date="2019" name="Nat. Ecol. Evol.">
        <title>Megaphylogeny resolves global patterns of mushroom evolution.</title>
        <authorList>
            <person name="Varga T."/>
            <person name="Krizsan K."/>
            <person name="Foldi C."/>
            <person name="Dima B."/>
            <person name="Sanchez-Garcia M."/>
            <person name="Sanchez-Ramirez S."/>
            <person name="Szollosi G.J."/>
            <person name="Szarkandi J.G."/>
            <person name="Papp V."/>
            <person name="Albert L."/>
            <person name="Andreopoulos W."/>
            <person name="Angelini C."/>
            <person name="Antonin V."/>
            <person name="Barry K.W."/>
            <person name="Bougher N.L."/>
            <person name="Buchanan P."/>
            <person name="Buyck B."/>
            <person name="Bense V."/>
            <person name="Catcheside P."/>
            <person name="Chovatia M."/>
            <person name="Cooper J."/>
            <person name="Damon W."/>
            <person name="Desjardin D."/>
            <person name="Finy P."/>
            <person name="Geml J."/>
            <person name="Haridas S."/>
            <person name="Hughes K."/>
            <person name="Justo A."/>
            <person name="Karasinski D."/>
            <person name="Kautmanova I."/>
            <person name="Kiss B."/>
            <person name="Kocsube S."/>
            <person name="Kotiranta H."/>
            <person name="LaButti K.M."/>
            <person name="Lechner B.E."/>
            <person name="Liimatainen K."/>
            <person name="Lipzen A."/>
            <person name="Lukacs Z."/>
            <person name="Mihaltcheva S."/>
            <person name="Morgado L.N."/>
            <person name="Niskanen T."/>
            <person name="Noordeloos M.E."/>
            <person name="Ohm R.A."/>
            <person name="Ortiz-Santana B."/>
            <person name="Ovrebo C."/>
            <person name="Racz N."/>
            <person name="Riley R."/>
            <person name="Savchenko A."/>
            <person name="Shiryaev A."/>
            <person name="Soop K."/>
            <person name="Spirin V."/>
            <person name="Szebenyi C."/>
            <person name="Tomsovsky M."/>
            <person name="Tulloss R.E."/>
            <person name="Uehling J."/>
            <person name="Grigoriev I.V."/>
            <person name="Vagvolgyi C."/>
            <person name="Papp T."/>
            <person name="Martin F.M."/>
            <person name="Miettinen O."/>
            <person name="Hibbett D.S."/>
            <person name="Nagy L.G."/>
        </authorList>
    </citation>
    <scope>NUCLEOTIDE SEQUENCE [LARGE SCALE GENOMIC DNA]</scope>
    <source>
        <strain evidence="1 2">CBS 962.96</strain>
    </source>
</reference>
<evidence type="ECO:0000313" key="1">
    <source>
        <dbReference type="EMBL" id="THU79746.1"/>
    </source>
</evidence>
<organism evidence="1 2">
    <name type="scientific">Dendrothele bispora (strain CBS 962.96)</name>
    <dbReference type="NCBI Taxonomy" id="1314807"/>
    <lineage>
        <taxon>Eukaryota</taxon>
        <taxon>Fungi</taxon>
        <taxon>Dikarya</taxon>
        <taxon>Basidiomycota</taxon>
        <taxon>Agaricomycotina</taxon>
        <taxon>Agaricomycetes</taxon>
        <taxon>Agaricomycetidae</taxon>
        <taxon>Agaricales</taxon>
        <taxon>Agaricales incertae sedis</taxon>
        <taxon>Dendrothele</taxon>
    </lineage>
</organism>
<gene>
    <name evidence="1" type="ORF">K435DRAFT_823841</name>
</gene>
<proteinExistence type="predicted"/>
<dbReference type="OrthoDB" id="2404451at2759"/>
<name>A0A4S8KV04_DENBC</name>
<dbReference type="EMBL" id="ML179981">
    <property type="protein sequence ID" value="THU79746.1"/>
    <property type="molecule type" value="Genomic_DNA"/>
</dbReference>
<evidence type="ECO:0000313" key="2">
    <source>
        <dbReference type="Proteomes" id="UP000297245"/>
    </source>
</evidence>
<dbReference type="AlphaFoldDB" id="A0A4S8KV04"/>